<evidence type="ECO:0000313" key="2">
    <source>
        <dbReference type="EMBL" id="GAY69312.1"/>
    </source>
</evidence>
<dbReference type="Proteomes" id="UP000236630">
    <property type="component" value="Unassembled WGS sequence"/>
</dbReference>
<reference evidence="2 3" key="1">
    <citation type="journal article" date="2017" name="Front. Genet.">
        <title>Draft sequencing of the heterozygous diploid genome of Satsuma (Citrus unshiu Marc.) using a hybrid assembly approach.</title>
        <authorList>
            <person name="Shimizu T."/>
            <person name="Tanizawa Y."/>
            <person name="Mochizuki T."/>
            <person name="Nagasaki H."/>
            <person name="Yoshioka T."/>
            <person name="Toyoda A."/>
            <person name="Fujiyama A."/>
            <person name="Kaminuma E."/>
            <person name="Nakamura Y."/>
        </authorList>
    </citation>
    <scope>NUCLEOTIDE SEQUENCE [LARGE SCALE GENOMIC DNA]</scope>
    <source>
        <strain evidence="3">cv. Miyagawa wase</strain>
    </source>
</reference>
<dbReference type="EMBL" id="BDQV01001176">
    <property type="protein sequence ID" value="GAY69312.1"/>
    <property type="molecule type" value="Genomic_DNA"/>
</dbReference>
<accession>A0A2H5QXH0</accession>
<dbReference type="AlphaFoldDB" id="A0A2H5QXH0"/>
<comment type="caution">
    <text evidence="2">The sequence shown here is derived from an EMBL/GenBank/DDBJ whole genome shotgun (WGS) entry which is preliminary data.</text>
</comment>
<gene>
    <name evidence="2" type="ORF">CUMW_270920</name>
</gene>
<proteinExistence type="predicted"/>
<sequence length="94" mass="10377">MLSLPCIIGYNDWSEGSREMPLWSLIADDEINGNMDLLVVSQYGRNPDHTAPHSGELLLAKNSNNVAENQSHDKTNNKQYGNFLGGNQAMINTS</sequence>
<name>A0A2H5QXH0_CITUN</name>
<keyword evidence="3" id="KW-1185">Reference proteome</keyword>
<organism evidence="2 3">
    <name type="scientific">Citrus unshiu</name>
    <name type="common">Satsuma mandarin</name>
    <name type="synonym">Citrus nobilis var. unshiu</name>
    <dbReference type="NCBI Taxonomy" id="55188"/>
    <lineage>
        <taxon>Eukaryota</taxon>
        <taxon>Viridiplantae</taxon>
        <taxon>Streptophyta</taxon>
        <taxon>Embryophyta</taxon>
        <taxon>Tracheophyta</taxon>
        <taxon>Spermatophyta</taxon>
        <taxon>Magnoliopsida</taxon>
        <taxon>eudicotyledons</taxon>
        <taxon>Gunneridae</taxon>
        <taxon>Pentapetalae</taxon>
        <taxon>rosids</taxon>
        <taxon>malvids</taxon>
        <taxon>Sapindales</taxon>
        <taxon>Rutaceae</taxon>
        <taxon>Aurantioideae</taxon>
        <taxon>Citrus</taxon>
    </lineage>
</organism>
<evidence type="ECO:0000313" key="3">
    <source>
        <dbReference type="Proteomes" id="UP000236630"/>
    </source>
</evidence>
<feature type="region of interest" description="Disordered" evidence="1">
    <location>
        <begin position="66"/>
        <end position="86"/>
    </location>
</feature>
<protein>
    <submittedName>
        <fullName evidence="2">Uncharacterized protein</fullName>
    </submittedName>
</protein>
<evidence type="ECO:0000256" key="1">
    <source>
        <dbReference type="SAM" id="MobiDB-lite"/>
    </source>
</evidence>